<sequence>MTMTSTAQCALRRMIEQRKKRKNGTSDETAAEPAQLSRAASALRTTLPSNSVHRAHHASSQAVNLGRVEYIVKVKFSPMAFFLVAAGANHLRLGSQCNT</sequence>
<dbReference type="AlphaFoldDB" id="A0A812MV51"/>
<feature type="region of interest" description="Disordered" evidence="1">
    <location>
        <begin position="16"/>
        <end position="39"/>
    </location>
</feature>
<evidence type="ECO:0000256" key="1">
    <source>
        <dbReference type="SAM" id="MobiDB-lite"/>
    </source>
</evidence>
<evidence type="ECO:0000313" key="2">
    <source>
        <dbReference type="EMBL" id="CAE7276030.1"/>
    </source>
</evidence>
<comment type="caution">
    <text evidence="2">The sequence shown here is derived from an EMBL/GenBank/DDBJ whole genome shotgun (WGS) entry which is preliminary data.</text>
</comment>
<dbReference type="Proteomes" id="UP000604046">
    <property type="component" value="Unassembled WGS sequence"/>
</dbReference>
<evidence type="ECO:0000313" key="3">
    <source>
        <dbReference type="Proteomes" id="UP000604046"/>
    </source>
</evidence>
<protein>
    <submittedName>
        <fullName evidence="2">Uncharacterized protein</fullName>
    </submittedName>
</protein>
<organism evidence="2 3">
    <name type="scientific">Symbiodinium natans</name>
    <dbReference type="NCBI Taxonomy" id="878477"/>
    <lineage>
        <taxon>Eukaryota</taxon>
        <taxon>Sar</taxon>
        <taxon>Alveolata</taxon>
        <taxon>Dinophyceae</taxon>
        <taxon>Suessiales</taxon>
        <taxon>Symbiodiniaceae</taxon>
        <taxon>Symbiodinium</taxon>
    </lineage>
</organism>
<keyword evidence="3" id="KW-1185">Reference proteome</keyword>
<name>A0A812MV51_9DINO</name>
<gene>
    <name evidence="2" type="ORF">SNAT2548_LOCUS14641</name>
</gene>
<dbReference type="EMBL" id="CAJNDS010001746">
    <property type="protein sequence ID" value="CAE7276030.1"/>
    <property type="molecule type" value="Genomic_DNA"/>
</dbReference>
<proteinExistence type="predicted"/>
<accession>A0A812MV51</accession>
<reference evidence="2" key="1">
    <citation type="submission" date="2021-02" db="EMBL/GenBank/DDBJ databases">
        <authorList>
            <person name="Dougan E. K."/>
            <person name="Rhodes N."/>
            <person name="Thang M."/>
            <person name="Chan C."/>
        </authorList>
    </citation>
    <scope>NUCLEOTIDE SEQUENCE</scope>
</reference>